<proteinExistence type="predicted"/>
<accession>A0ABR2DJD6</accession>
<dbReference type="Proteomes" id="UP001472677">
    <property type="component" value="Unassembled WGS sequence"/>
</dbReference>
<organism evidence="1 2">
    <name type="scientific">Hibiscus sabdariffa</name>
    <name type="common">roselle</name>
    <dbReference type="NCBI Taxonomy" id="183260"/>
    <lineage>
        <taxon>Eukaryota</taxon>
        <taxon>Viridiplantae</taxon>
        <taxon>Streptophyta</taxon>
        <taxon>Embryophyta</taxon>
        <taxon>Tracheophyta</taxon>
        <taxon>Spermatophyta</taxon>
        <taxon>Magnoliopsida</taxon>
        <taxon>eudicotyledons</taxon>
        <taxon>Gunneridae</taxon>
        <taxon>Pentapetalae</taxon>
        <taxon>rosids</taxon>
        <taxon>malvids</taxon>
        <taxon>Malvales</taxon>
        <taxon>Malvaceae</taxon>
        <taxon>Malvoideae</taxon>
        <taxon>Hibiscus</taxon>
    </lineage>
</organism>
<keyword evidence="2" id="KW-1185">Reference proteome</keyword>
<comment type="caution">
    <text evidence="1">The sequence shown here is derived from an EMBL/GenBank/DDBJ whole genome shotgun (WGS) entry which is preliminary data.</text>
</comment>
<name>A0ABR2DJD6_9ROSI</name>
<evidence type="ECO:0000313" key="2">
    <source>
        <dbReference type="Proteomes" id="UP001472677"/>
    </source>
</evidence>
<protein>
    <submittedName>
        <fullName evidence="1">Uncharacterized protein</fullName>
    </submittedName>
</protein>
<sequence length="208" mass="23795">MVLLLRPTYIYGLDLARQNTIVGSKPPPEAALTYDNSSWMCFSAHQAWLKLTHVINIKHIFVVGNFEKRFEIVPLKYPFLHRVFWGWLRNISVSQADMTSSSFRDAIMAMLLSLLENFRTLPSFLCGLKAETTQIFMDSEKLSEKELSLSFLVLTAMPLHGYLIELRNKDLLGWKKEVSKDLRLLSSLVFGPGRKKLLGSVAFLELVK</sequence>
<dbReference type="EMBL" id="JBBPBM010000024">
    <property type="protein sequence ID" value="KAK8541542.1"/>
    <property type="molecule type" value="Genomic_DNA"/>
</dbReference>
<evidence type="ECO:0000313" key="1">
    <source>
        <dbReference type="EMBL" id="KAK8541542.1"/>
    </source>
</evidence>
<reference evidence="1 2" key="1">
    <citation type="journal article" date="2024" name="G3 (Bethesda)">
        <title>Genome assembly of Hibiscus sabdariffa L. provides insights into metabolisms of medicinal natural products.</title>
        <authorList>
            <person name="Kim T."/>
        </authorList>
    </citation>
    <scope>NUCLEOTIDE SEQUENCE [LARGE SCALE GENOMIC DNA]</scope>
    <source>
        <strain evidence="1">TK-2024</strain>
        <tissue evidence="1">Old leaves</tissue>
    </source>
</reference>
<gene>
    <name evidence="1" type="ORF">V6N12_014173</name>
</gene>